<keyword evidence="8" id="KW-1185">Reference proteome</keyword>
<dbReference type="Proteomes" id="UP000092730">
    <property type="component" value="Chromosome 6"/>
</dbReference>
<dbReference type="EMBL" id="CP144546">
    <property type="protein sequence ID" value="WVW85173.1"/>
    <property type="molecule type" value="Genomic_DNA"/>
</dbReference>
<dbReference type="EMBL" id="CP144541">
    <property type="protein sequence ID" value="WVW81142.1"/>
    <property type="molecule type" value="Genomic_DNA"/>
</dbReference>
<evidence type="ECO:0000313" key="8">
    <source>
        <dbReference type="Proteomes" id="UP000092730"/>
    </source>
</evidence>
<evidence type="ECO:0000313" key="2">
    <source>
        <dbReference type="EMBL" id="WVW81142.1"/>
    </source>
</evidence>
<dbReference type="RefSeq" id="XP_019042252.1">
    <property type="nucleotide sequence ID" value="XM_019195837.1"/>
</dbReference>
<dbReference type="AlphaFoldDB" id="A0A1B9FR13"/>
<evidence type="ECO:0000313" key="3">
    <source>
        <dbReference type="EMBL" id="WVW84367.1"/>
    </source>
</evidence>
<protein>
    <submittedName>
        <fullName evidence="1">Uncharacterized protein</fullName>
    </submittedName>
</protein>
<proteinExistence type="predicted"/>
<dbReference type="KEGG" id="kbi:30213668"/>
<reference evidence="1" key="3">
    <citation type="submission" date="2016-07" db="EMBL/GenBank/DDBJ databases">
        <title>Evolution of pathogenesis and genome organization in the Tremellales.</title>
        <authorList>
            <person name="Cuomo C."/>
            <person name="Litvintseva A."/>
            <person name="Heitman J."/>
            <person name="Chen Y."/>
            <person name="Sun S."/>
            <person name="Springer D."/>
            <person name="Dromer F."/>
            <person name="Young S."/>
            <person name="Zeng Q."/>
            <person name="Chapman S."/>
            <person name="Gujja S."/>
            <person name="Saif S."/>
            <person name="Birren B."/>
        </authorList>
    </citation>
    <scope>NUCLEOTIDE SEQUENCE</scope>
    <source>
        <strain evidence="1">CBS 10118</strain>
    </source>
</reference>
<dbReference type="VEuPathDB" id="FungiDB:I302_09269"/>
<dbReference type="EMBL" id="CP144547">
    <property type="protein sequence ID" value="WVW85883.1"/>
    <property type="molecule type" value="Genomic_DNA"/>
</dbReference>
<dbReference type="Proteomes" id="UP000092730">
    <property type="component" value="Chromosome 5"/>
</dbReference>
<dbReference type="EMBL" id="KV700383">
    <property type="protein sequence ID" value="OCF21182.1"/>
    <property type="molecule type" value="Genomic_DNA"/>
</dbReference>
<dbReference type="GeneID" id="30213668"/>
<reference evidence="2" key="4">
    <citation type="submission" date="2024-02" db="EMBL/GenBank/DDBJ databases">
        <title>Comparative genomics of Cryptococcus and Kwoniella reveals pathogenesis evolution and contrasting modes of karyotype evolution via chromosome fusion or intercentromeric recombination.</title>
        <authorList>
            <person name="Coelho M.A."/>
            <person name="David-Palma M."/>
            <person name="Shea T."/>
            <person name="Bowers K."/>
            <person name="McGinley-Smith S."/>
            <person name="Mohammad A.W."/>
            <person name="Gnirke A."/>
            <person name="Yurkov A.M."/>
            <person name="Nowrousian M."/>
            <person name="Sun S."/>
            <person name="Cuomo C.A."/>
            <person name="Heitman J."/>
        </authorList>
    </citation>
    <scope>NUCLEOTIDE SEQUENCE</scope>
    <source>
        <strain evidence="2">CBS 10118</strain>
    </source>
</reference>
<reference evidence="1" key="1">
    <citation type="submission" date="2013-07" db="EMBL/GenBank/DDBJ databases">
        <title>The Genome Sequence of Cryptococcus bestiolae CBS10118.</title>
        <authorList>
            <consortium name="The Broad Institute Genome Sequencing Platform"/>
            <person name="Cuomo C."/>
            <person name="Litvintseva A."/>
            <person name="Chen Y."/>
            <person name="Heitman J."/>
            <person name="Sun S."/>
            <person name="Springer D."/>
            <person name="Dromer F."/>
            <person name="Young S.K."/>
            <person name="Zeng Q."/>
            <person name="Gargeya S."/>
            <person name="Fitzgerald M."/>
            <person name="Abouelleil A."/>
            <person name="Alvarado L."/>
            <person name="Berlin A.M."/>
            <person name="Chapman S.B."/>
            <person name="Dewar J."/>
            <person name="Goldberg J."/>
            <person name="Griggs A."/>
            <person name="Gujja S."/>
            <person name="Hansen M."/>
            <person name="Howarth C."/>
            <person name="Imamovic A."/>
            <person name="Larimer J."/>
            <person name="McCowan C."/>
            <person name="Murphy C."/>
            <person name="Pearson M."/>
            <person name="Priest M."/>
            <person name="Roberts A."/>
            <person name="Saif S."/>
            <person name="Shea T."/>
            <person name="Sykes S."/>
            <person name="Wortman J."/>
            <person name="Nusbaum C."/>
            <person name="Birren B."/>
        </authorList>
    </citation>
    <scope>NUCLEOTIDE SEQUENCE [LARGE SCALE GENOMIC DNA]</scope>
    <source>
        <strain evidence="1">CBS 10118</strain>
    </source>
</reference>
<name>A0A1B9FR13_9TREE</name>
<gene>
    <name evidence="1" type="ORF">I302_09269</name>
    <name evidence="2" type="ORF">I302_103133</name>
    <name evidence="3" type="ORF">I302_106401</name>
    <name evidence="4" type="ORF">I302_107211</name>
    <name evidence="5" type="ORF">I302_107920</name>
    <name evidence="6" type="ORF">I302_107921</name>
    <name evidence="7" type="ORF">I302_108575</name>
</gene>
<dbReference type="EMBL" id="CP144545">
    <property type="protein sequence ID" value="WVW84367.1"/>
    <property type="molecule type" value="Genomic_DNA"/>
</dbReference>
<evidence type="ECO:0000313" key="4">
    <source>
        <dbReference type="EMBL" id="WVW85173.1"/>
    </source>
</evidence>
<dbReference type="Proteomes" id="UP000092730">
    <property type="component" value="Chromosome 1"/>
</dbReference>
<organism evidence="1">
    <name type="scientific">Kwoniella bestiolae CBS 10118</name>
    <dbReference type="NCBI Taxonomy" id="1296100"/>
    <lineage>
        <taxon>Eukaryota</taxon>
        <taxon>Fungi</taxon>
        <taxon>Dikarya</taxon>
        <taxon>Basidiomycota</taxon>
        <taxon>Agaricomycotina</taxon>
        <taxon>Tremellomycetes</taxon>
        <taxon>Tremellales</taxon>
        <taxon>Cryptococcaceae</taxon>
        <taxon>Kwoniella</taxon>
    </lineage>
</organism>
<dbReference type="Proteomes" id="UP000092730">
    <property type="component" value="Chromosome 7"/>
</dbReference>
<accession>A0A1B9FR13</accession>
<dbReference type="EMBL" id="CP144546">
    <property type="protein sequence ID" value="WVW85882.1"/>
    <property type="molecule type" value="Genomic_DNA"/>
</dbReference>
<sequence length="202" mass="22369">MPELFEIKAFAALLKASLTDTPQHFTIVTYPKHCGKDAIINKADAEAAMGTPIQVALTKSDISSYGKELVIRISPTRVLICHFALHGHAVTLSPQQLKMADVCREAGLPPFTPLIFRALGDHNSIAVIDRNKLCRLAFVQLKDGELFETCRTQGRGPCPVKESEPFEQLVRSIPSRGYIKRNFSPIAHYIYSKIYSMGSVVV</sequence>
<reference evidence="2" key="2">
    <citation type="submission" date="2013-07" db="EMBL/GenBank/DDBJ databases">
        <authorList>
            <consortium name="The Broad Institute Genome Sequencing Platform"/>
            <person name="Cuomo C."/>
            <person name="Litvintseva A."/>
            <person name="Chen Y."/>
            <person name="Heitman J."/>
            <person name="Sun S."/>
            <person name="Springer D."/>
            <person name="Dromer F."/>
            <person name="Young S.K."/>
            <person name="Zeng Q."/>
            <person name="Gargeya S."/>
            <person name="Fitzgerald M."/>
            <person name="Abouelleil A."/>
            <person name="Alvarado L."/>
            <person name="Berlin A.M."/>
            <person name="Chapman S.B."/>
            <person name="Dewar J."/>
            <person name="Goldberg J."/>
            <person name="Griggs A."/>
            <person name="Gujja S."/>
            <person name="Hansen M."/>
            <person name="Howarth C."/>
            <person name="Imamovic A."/>
            <person name="Larimer J."/>
            <person name="McCowan C."/>
            <person name="Murphy C."/>
            <person name="Pearson M."/>
            <person name="Priest M."/>
            <person name="Roberts A."/>
            <person name="Saif S."/>
            <person name="Shea T."/>
            <person name="Sykes S."/>
            <person name="Wortman J."/>
            <person name="Nusbaum C."/>
            <person name="Birren B."/>
        </authorList>
    </citation>
    <scope>NUCLEOTIDE SEQUENCE</scope>
    <source>
        <strain evidence="2">CBS 10118</strain>
    </source>
</reference>
<dbReference type="EMBL" id="CP144547">
    <property type="protein sequence ID" value="WVW86526.1"/>
    <property type="molecule type" value="Genomic_DNA"/>
</dbReference>
<evidence type="ECO:0000313" key="5">
    <source>
        <dbReference type="EMBL" id="WVW85882.1"/>
    </source>
</evidence>
<evidence type="ECO:0000313" key="7">
    <source>
        <dbReference type="EMBL" id="WVW86526.1"/>
    </source>
</evidence>
<evidence type="ECO:0000313" key="1">
    <source>
        <dbReference type="EMBL" id="OCF21182.1"/>
    </source>
</evidence>
<evidence type="ECO:0000313" key="6">
    <source>
        <dbReference type="EMBL" id="WVW85883.1"/>
    </source>
</evidence>